<dbReference type="SUPFAM" id="SSF46785">
    <property type="entry name" value="Winged helix' DNA-binding domain"/>
    <property type="match status" value="1"/>
</dbReference>
<dbReference type="Gene3D" id="1.10.10.10">
    <property type="entry name" value="Winged helix-like DNA-binding domain superfamily/Winged helix DNA-binding domain"/>
    <property type="match status" value="1"/>
</dbReference>
<dbReference type="GO" id="GO:0000814">
    <property type="term" value="C:ESCRT II complex"/>
    <property type="evidence" value="ECO:0007669"/>
    <property type="project" value="InterPro"/>
</dbReference>
<keyword evidence="3" id="KW-1185">Reference proteome</keyword>
<gene>
    <name evidence="2" type="ORF">BC938DRAFT_478151</name>
</gene>
<dbReference type="InterPro" id="IPR040608">
    <property type="entry name" value="Snf8/Vps36"/>
</dbReference>
<comment type="similarity">
    <text evidence="1">Belongs to the SNF8 family.</text>
</comment>
<dbReference type="EMBL" id="RBNJ01003115">
    <property type="protein sequence ID" value="RUS31269.1"/>
    <property type="molecule type" value="Genomic_DNA"/>
</dbReference>
<dbReference type="InterPro" id="IPR036390">
    <property type="entry name" value="WH_DNA-bd_sf"/>
</dbReference>
<evidence type="ECO:0000256" key="1">
    <source>
        <dbReference type="ARBA" id="ARBA00009834"/>
    </source>
</evidence>
<comment type="caution">
    <text evidence="2">The sequence shown here is derived from an EMBL/GenBank/DDBJ whole genome shotgun (WGS) entry which is preliminary data.</text>
</comment>
<proteinExistence type="inferred from homology"/>
<dbReference type="InterPro" id="IPR016689">
    <property type="entry name" value="ESCRT-2_cplx_Snf8"/>
</dbReference>
<dbReference type="Gene3D" id="6.10.140.180">
    <property type="match status" value="1"/>
</dbReference>
<dbReference type="Proteomes" id="UP000274822">
    <property type="component" value="Unassembled WGS sequence"/>
</dbReference>
<evidence type="ECO:0000313" key="3">
    <source>
        <dbReference type="Proteomes" id="UP000274822"/>
    </source>
</evidence>
<reference evidence="2 3" key="1">
    <citation type="journal article" date="2018" name="New Phytol.">
        <title>Phylogenomics of Endogonaceae and evolution of mycorrhizas within Mucoromycota.</title>
        <authorList>
            <person name="Chang Y."/>
            <person name="Desiro A."/>
            <person name="Na H."/>
            <person name="Sandor L."/>
            <person name="Lipzen A."/>
            <person name="Clum A."/>
            <person name="Barry K."/>
            <person name="Grigoriev I.V."/>
            <person name="Martin F.M."/>
            <person name="Stajich J.E."/>
            <person name="Smith M.E."/>
            <person name="Bonito G."/>
            <person name="Spatafora J.W."/>
        </authorList>
    </citation>
    <scope>NUCLEOTIDE SEQUENCE [LARGE SCALE GENOMIC DNA]</scope>
    <source>
        <strain evidence="2 3">AD002</strain>
    </source>
</reference>
<sequence>MHFQRMCSNIGVDPLASNKGFWAELLGVGDFYYELGIQIIDACMATRARNGGLIEIGELMRRVERMRGKANSQVISEWMISSGQLRPSNPLATALISSRLAIAVWFVLFPKSSTPINPPYWSSRRFDSVFVCIVCIPPGQLDSAFHVTGMVALRYIGHDPGRMEVATWENRARTGESAPGWPVLGGQAGRTSRVLGSELFWERGLKDQLPFPIQKKNMIYLEFDV</sequence>
<dbReference type="PANTHER" id="PTHR12806">
    <property type="entry name" value="EAP30 SUBUNIT OF ELL COMPLEX"/>
    <property type="match status" value="1"/>
</dbReference>
<protein>
    <submittedName>
        <fullName evidence="2">EAP30/Vps36 family-domain-containing protein</fullName>
    </submittedName>
</protein>
<evidence type="ECO:0000313" key="2">
    <source>
        <dbReference type="EMBL" id="RUS31269.1"/>
    </source>
</evidence>
<dbReference type="GO" id="GO:0043328">
    <property type="term" value="P:protein transport to vacuole involved in ubiquitin-dependent protein catabolic process via the multivesicular body sorting pathway"/>
    <property type="evidence" value="ECO:0007669"/>
    <property type="project" value="TreeGrafter"/>
</dbReference>
<organism evidence="2 3">
    <name type="scientific">Jimgerdemannia flammicorona</name>
    <dbReference type="NCBI Taxonomy" id="994334"/>
    <lineage>
        <taxon>Eukaryota</taxon>
        <taxon>Fungi</taxon>
        <taxon>Fungi incertae sedis</taxon>
        <taxon>Mucoromycota</taxon>
        <taxon>Mucoromycotina</taxon>
        <taxon>Endogonomycetes</taxon>
        <taxon>Endogonales</taxon>
        <taxon>Endogonaceae</taxon>
        <taxon>Jimgerdemannia</taxon>
    </lineage>
</organism>
<name>A0A433QND4_9FUNG</name>
<dbReference type="Pfam" id="PF04157">
    <property type="entry name" value="EAP30"/>
    <property type="match status" value="1"/>
</dbReference>
<dbReference type="PANTHER" id="PTHR12806:SF0">
    <property type="entry name" value="VACUOLAR-SORTING PROTEIN SNF8"/>
    <property type="match status" value="1"/>
</dbReference>
<dbReference type="AlphaFoldDB" id="A0A433QND4"/>
<dbReference type="InterPro" id="IPR036388">
    <property type="entry name" value="WH-like_DNA-bd_sf"/>
</dbReference>
<accession>A0A433QND4</accession>